<feature type="compositionally biased region" description="Polar residues" evidence="1">
    <location>
        <begin position="202"/>
        <end position="213"/>
    </location>
</feature>
<protein>
    <submittedName>
        <fullName evidence="2">Uncharacterized protein</fullName>
    </submittedName>
</protein>
<dbReference type="AlphaFoldDB" id="A0A6A6GSS8"/>
<evidence type="ECO:0000256" key="1">
    <source>
        <dbReference type="SAM" id="MobiDB-lite"/>
    </source>
</evidence>
<feature type="compositionally biased region" description="Basic residues" evidence="1">
    <location>
        <begin position="160"/>
        <end position="170"/>
    </location>
</feature>
<dbReference type="EMBL" id="ML991897">
    <property type="protein sequence ID" value="KAF2228711.1"/>
    <property type="molecule type" value="Genomic_DNA"/>
</dbReference>
<reference evidence="2" key="1">
    <citation type="journal article" date="2020" name="Stud. Mycol.">
        <title>101 Dothideomycetes genomes: a test case for predicting lifestyles and emergence of pathogens.</title>
        <authorList>
            <person name="Haridas S."/>
            <person name="Albert R."/>
            <person name="Binder M."/>
            <person name="Bloem J."/>
            <person name="Labutti K."/>
            <person name="Salamov A."/>
            <person name="Andreopoulos B."/>
            <person name="Baker S."/>
            <person name="Barry K."/>
            <person name="Bills G."/>
            <person name="Bluhm B."/>
            <person name="Cannon C."/>
            <person name="Castanera R."/>
            <person name="Culley D."/>
            <person name="Daum C."/>
            <person name="Ezra D."/>
            <person name="Gonzalez J."/>
            <person name="Henrissat B."/>
            <person name="Kuo A."/>
            <person name="Liang C."/>
            <person name="Lipzen A."/>
            <person name="Lutzoni F."/>
            <person name="Magnuson J."/>
            <person name="Mondo S."/>
            <person name="Nolan M."/>
            <person name="Ohm R."/>
            <person name="Pangilinan J."/>
            <person name="Park H.-J."/>
            <person name="Ramirez L."/>
            <person name="Alfaro M."/>
            <person name="Sun H."/>
            <person name="Tritt A."/>
            <person name="Yoshinaga Y."/>
            <person name="Zwiers L.-H."/>
            <person name="Turgeon B."/>
            <person name="Goodwin S."/>
            <person name="Spatafora J."/>
            <person name="Crous P."/>
            <person name="Grigoriev I."/>
        </authorList>
    </citation>
    <scope>NUCLEOTIDE SEQUENCE</scope>
    <source>
        <strain evidence="2">Tuck. ex Michener</strain>
    </source>
</reference>
<evidence type="ECO:0000313" key="3">
    <source>
        <dbReference type="Proteomes" id="UP000800092"/>
    </source>
</evidence>
<sequence length="440" mass="48971">MSYTPPVAKDGFAFANDTFFAEATGHHRHRRAALSELQQLFHPSSSTARTSADKEPVGHWYEAQLLHYGLPPSRSKAGELRKEWLKNERVARKTAKEQKTGVVQSDAKVDKGEPGRGKDAAMRKRKRDADEDAHGRALNINVSVNLGSNGLPARESARALRPKQTARRGGLKAADTESRKAPGRPKQTARRGGSGVAETGPGRNTTIPKQTARYSGPPRGRQTARRSRPFSGLRARGVSNATRVKNETDPEVEIKEEDYFKDEDSDDDHSEGENDIDQSPSTQLGPLGLINGMYAIDSNDLDEWPDMYDADDFSLILCLEGNTIWGAYDFGMHSGILYLDSRPWTASWDELPFFWRGCENSEGQMSFGPSNHGWIRFLGNGQIEGMINCYGDARFSGQRVSGNGETRAPRDARSMRSEWEGYNQREYDRASRARWGGSGW</sequence>
<keyword evidence="3" id="KW-1185">Reference proteome</keyword>
<dbReference type="OrthoDB" id="4121058at2759"/>
<name>A0A6A6GSS8_VIRVR</name>
<feature type="compositionally biased region" description="Basic and acidic residues" evidence="1">
    <location>
        <begin position="107"/>
        <end position="135"/>
    </location>
</feature>
<dbReference type="Proteomes" id="UP000800092">
    <property type="component" value="Unassembled WGS sequence"/>
</dbReference>
<feature type="compositionally biased region" description="Acidic residues" evidence="1">
    <location>
        <begin position="249"/>
        <end position="276"/>
    </location>
</feature>
<gene>
    <name evidence="2" type="ORF">EV356DRAFT_457192</name>
</gene>
<organism evidence="2 3">
    <name type="scientific">Viridothelium virens</name>
    <name type="common">Speckled blister lichen</name>
    <name type="synonym">Trypethelium virens</name>
    <dbReference type="NCBI Taxonomy" id="1048519"/>
    <lineage>
        <taxon>Eukaryota</taxon>
        <taxon>Fungi</taxon>
        <taxon>Dikarya</taxon>
        <taxon>Ascomycota</taxon>
        <taxon>Pezizomycotina</taxon>
        <taxon>Dothideomycetes</taxon>
        <taxon>Dothideomycetes incertae sedis</taxon>
        <taxon>Trypetheliales</taxon>
        <taxon>Trypetheliaceae</taxon>
        <taxon>Viridothelium</taxon>
    </lineage>
</organism>
<accession>A0A6A6GSS8</accession>
<evidence type="ECO:0000313" key="2">
    <source>
        <dbReference type="EMBL" id="KAF2228711.1"/>
    </source>
</evidence>
<feature type="region of interest" description="Disordered" evidence="1">
    <location>
        <begin position="91"/>
        <end position="285"/>
    </location>
</feature>
<proteinExistence type="predicted"/>